<proteinExistence type="predicted"/>
<dbReference type="AlphaFoldDB" id="A0A0E9TAW0"/>
<organism evidence="2">
    <name type="scientific">Anguilla anguilla</name>
    <name type="common">European freshwater eel</name>
    <name type="synonym">Muraena anguilla</name>
    <dbReference type="NCBI Taxonomy" id="7936"/>
    <lineage>
        <taxon>Eukaryota</taxon>
        <taxon>Metazoa</taxon>
        <taxon>Chordata</taxon>
        <taxon>Craniata</taxon>
        <taxon>Vertebrata</taxon>
        <taxon>Euteleostomi</taxon>
        <taxon>Actinopterygii</taxon>
        <taxon>Neopterygii</taxon>
        <taxon>Teleostei</taxon>
        <taxon>Anguilliformes</taxon>
        <taxon>Anguillidae</taxon>
        <taxon>Anguilla</taxon>
    </lineage>
</organism>
<evidence type="ECO:0000313" key="2">
    <source>
        <dbReference type="EMBL" id="JAH49843.1"/>
    </source>
</evidence>
<protein>
    <submittedName>
        <fullName evidence="2">Uncharacterized protein</fullName>
    </submittedName>
</protein>
<name>A0A0E9TAW0_ANGAN</name>
<sequence>MGQGRAGKDTRRARGCTAARQEVARRRGHQEQGSSAGRVFQQGIRLWSLHVSGVFQRFANSFAQRTALKRTHTSCSRGLNWQLIERNHKKLQEGACTEWEGYRVNWICT</sequence>
<reference evidence="2" key="2">
    <citation type="journal article" date="2015" name="Fish Shellfish Immunol.">
        <title>Early steps in the European eel (Anguilla anguilla)-Vibrio vulnificus interaction in the gills: Role of the RtxA13 toxin.</title>
        <authorList>
            <person name="Callol A."/>
            <person name="Pajuelo D."/>
            <person name="Ebbesson L."/>
            <person name="Teles M."/>
            <person name="MacKenzie S."/>
            <person name="Amaro C."/>
        </authorList>
    </citation>
    <scope>NUCLEOTIDE SEQUENCE</scope>
</reference>
<feature type="compositionally biased region" description="Basic and acidic residues" evidence="1">
    <location>
        <begin position="1"/>
        <end position="12"/>
    </location>
</feature>
<feature type="region of interest" description="Disordered" evidence="1">
    <location>
        <begin position="1"/>
        <end position="36"/>
    </location>
</feature>
<accession>A0A0E9TAW0</accession>
<reference evidence="2" key="1">
    <citation type="submission" date="2014-11" db="EMBL/GenBank/DDBJ databases">
        <authorList>
            <person name="Amaro Gonzalez C."/>
        </authorList>
    </citation>
    <scope>NUCLEOTIDE SEQUENCE</scope>
</reference>
<evidence type="ECO:0000256" key="1">
    <source>
        <dbReference type="SAM" id="MobiDB-lite"/>
    </source>
</evidence>
<dbReference type="EMBL" id="GBXM01058734">
    <property type="protein sequence ID" value="JAH49843.1"/>
    <property type="molecule type" value="Transcribed_RNA"/>
</dbReference>